<dbReference type="EMBL" id="AP026973">
    <property type="protein sequence ID" value="BDT77220.1"/>
    <property type="molecule type" value="Genomic_DNA"/>
</dbReference>
<sequence>MGSIWKPSRMRIHKLSEGAYILLTDWFFRFTRVALDDFGLAFVGVSDDQSPVPAQPLKKATINAA</sequence>
<organism evidence="1">
    <name type="scientific">Polynucleobacter yangtzensis</name>
    <dbReference type="NCBI Taxonomy" id="1743159"/>
    <lineage>
        <taxon>Bacteria</taxon>
        <taxon>Pseudomonadati</taxon>
        <taxon>Pseudomonadota</taxon>
        <taxon>Betaproteobacteria</taxon>
        <taxon>Burkholderiales</taxon>
        <taxon>Burkholderiaceae</taxon>
        <taxon>Polynucleobacter</taxon>
    </lineage>
</organism>
<protein>
    <submittedName>
        <fullName evidence="1">Uncharacterized protein</fullName>
    </submittedName>
</protein>
<name>A0A9C7FAD9_9BURK</name>
<dbReference type="AlphaFoldDB" id="A0A9C7FAD9"/>
<gene>
    <name evidence="1" type="ORF">PKF023_10230</name>
</gene>
<proteinExistence type="predicted"/>
<dbReference type="Proteomes" id="UP001211097">
    <property type="component" value="Chromosome"/>
</dbReference>
<dbReference type="RefSeq" id="WP_240480917.1">
    <property type="nucleotide sequence ID" value="NZ_LOJI01000035.1"/>
</dbReference>
<dbReference type="KEGG" id="pyt:PKF023_10230"/>
<accession>A0A9C7FAD9</accession>
<evidence type="ECO:0000313" key="1">
    <source>
        <dbReference type="EMBL" id="BDT77220.1"/>
    </source>
</evidence>
<reference evidence="1" key="1">
    <citation type="submission" date="2022-11" db="EMBL/GenBank/DDBJ databases">
        <title>Complete Genome Sequences of three Polynucleobacter sp. Subcluster PnecC Strains KF022, KF023, and KF032 Isolated from a Shallow Eutrophic Lake in Japan.</title>
        <authorList>
            <person name="Ogata Y."/>
            <person name="Watanabe K."/>
            <person name="Takemine S."/>
            <person name="Shindo C."/>
            <person name="Kurokawa R."/>
            <person name="Suda W."/>
        </authorList>
    </citation>
    <scope>NUCLEOTIDE SEQUENCE</scope>
    <source>
        <strain evidence="1">KF023</strain>
    </source>
</reference>